<dbReference type="RefSeq" id="WP_204719043.1">
    <property type="nucleotide sequence ID" value="NZ_JAFFGU010000027.1"/>
</dbReference>
<dbReference type="AlphaFoldDB" id="A0AAW4GCD3"/>
<sequence>MFYNLWKHEGFTCIEPEFFARYAAPPAAVDFLMDHCTVSLADLRAQLAQERSENASLWTRYKLQQTPFVRIDDGTLLPIRFQYVIQRIFGDHLYLETEHMLRATDSKKADHYAEAMRNIFEERVGEVLQRICTYDESGETVLVDEAEMKRVWRTKKSTLPKICDFALFRGHGCILIDANMRNLPQPFAEGEATIESLQLEIEQRFTTTKFRQLLSTVELFMNRGWNRLRTAVTGRTRFVPIVVVPDAGIPGDIAVENAVYTRAFGLVVKYNENPNITKVHVPAILTWRDLLRLDGLAERGVDIFVLLKRWRDIDALGRFGREQLPVPLSEFLDRRYPDSPMSQREHRRGWDLFEHLRSHVEQHAIAAAPAALRQTVAAEFAHQRRQLPTFDNRHEFTERDGRAMRITNSSSDCD</sequence>
<reference evidence="1" key="1">
    <citation type="submission" date="2021-02" db="EMBL/GenBank/DDBJ databases">
        <title>Taxonomy, biology and ecology of Rhodococcus bacteria occurring in California pistachio and other woody hosts as revealed by genome sequence analyses.</title>
        <authorList>
            <person name="Riely B."/>
            <person name="Gai Y."/>
        </authorList>
    </citation>
    <scope>NUCLEOTIDE SEQUENCE</scope>
    <source>
        <strain evidence="1">BP-295</strain>
    </source>
</reference>
<protein>
    <submittedName>
        <fullName evidence="1">Uncharacterized protein</fullName>
    </submittedName>
</protein>
<gene>
    <name evidence="1" type="ORF">JTZ10_22880</name>
</gene>
<dbReference type="Proteomes" id="UP001195196">
    <property type="component" value="Unassembled WGS sequence"/>
</dbReference>
<organism evidence="1 2">
    <name type="scientific">Gordonia rubripertincta</name>
    <name type="common">Rhodococcus corallinus</name>
    <dbReference type="NCBI Taxonomy" id="36822"/>
    <lineage>
        <taxon>Bacteria</taxon>
        <taxon>Bacillati</taxon>
        <taxon>Actinomycetota</taxon>
        <taxon>Actinomycetes</taxon>
        <taxon>Mycobacteriales</taxon>
        <taxon>Gordoniaceae</taxon>
        <taxon>Gordonia</taxon>
    </lineage>
</organism>
<proteinExistence type="predicted"/>
<name>A0AAW4GCD3_GORRU</name>
<comment type="caution">
    <text evidence="1">The sequence shown here is derived from an EMBL/GenBank/DDBJ whole genome shotgun (WGS) entry which is preliminary data.</text>
</comment>
<dbReference type="EMBL" id="JAFFGU010000027">
    <property type="protein sequence ID" value="MBM7280591.1"/>
    <property type="molecule type" value="Genomic_DNA"/>
</dbReference>
<evidence type="ECO:0000313" key="2">
    <source>
        <dbReference type="Proteomes" id="UP001195196"/>
    </source>
</evidence>
<accession>A0AAW4GCD3</accession>
<evidence type="ECO:0000313" key="1">
    <source>
        <dbReference type="EMBL" id="MBM7280591.1"/>
    </source>
</evidence>